<evidence type="ECO:0000256" key="1">
    <source>
        <dbReference type="SAM" id="Phobius"/>
    </source>
</evidence>
<protein>
    <submittedName>
        <fullName evidence="2">SJCHGC06353 protein</fullName>
    </submittedName>
</protein>
<keyword evidence="1" id="KW-0472">Membrane</keyword>
<sequence>MFLVSRCIVLQIRTNMNCIYFLKLVSSCTDANYHLYIYTYMFCRCKQSEMVFITLQIVKSSQFLTPTFRTLDFMQERRVNLLFFYIYGPVNLIIISKFCAIF</sequence>
<feature type="transmembrane region" description="Helical" evidence="1">
    <location>
        <begin position="79"/>
        <end position="98"/>
    </location>
</feature>
<proteinExistence type="evidence at transcript level"/>
<keyword evidence="1" id="KW-1133">Transmembrane helix</keyword>
<dbReference type="AlphaFoldDB" id="Q5DAY5"/>
<reference evidence="2" key="2">
    <citation type="journal article" date="2006" name="PLoS Pathog.">
        <title>New perspectives on host-parasite interplay by comparative transcriptomic and proteomic analyses of Schistosoma japonicum.</title>
        <authorList>
            <person name="Liu F."/>
            <person name="Lu J."/>
            <person name="Hu W."/>
            <person name="Wang S.Y."/>
            <person name="Cui S.J."/>
            <person name="Chi M."/>
            <person name="Yan Q."/>
            <person name="Wang X.R."/>
            <person name="Song H.D."/>
            <person name="Xu X.N."/>
            <person name="Wang J.J."/>
            <person name="Zhang X.L."/>
            <person name="Zhang X."/>
            <person name="Wang Z.Q."/>
            <person name="Xue C.L."/>
            <person name="Brindley P.J."/>
            <person name="McManus D.P."/>
            <person name="Yang P.Y."/>
            <person name="Feng Z."/>
            <person name="Chen Z."/>
            <person name="Han Z.G."/>
        </authorList>
    </citation>
    <scope>NUCLEOTIDE SEQUENCE</scope>
</reference>
<reference evidence="2" key="1">
    <citation type="submission" date="2004-11" db="EMBL/GenBank/DDBJ databases">
        <title>The full-length cDNA sequences of Schistosoma japonicum genes.</title>
        <authorList>
            <person name="Han Z."/>
        </authorList>
    </citation>
    <scope>NUCLEOTIDE SEQUENCE</scope>
</reference>
<keyword evidence="1" id="KW-0812">Transmembrane</keyword>
<accession>Q5DAY5</accession>
<dbReference type="EMBL" id="AY815289">
    <property type="protein sequence ID" value="AAW27021.1"/>
    <property type="molecule type" value="mRNA"/>
</dbReference>
<name>Q5DAY5_SCHJA</name>
<evidence type="ECO:0000313" key="2">
    <source>
        <dbReference type="EMBL" id="AAW27021.1"/>
    </source>
</evidence>
<organism evidence="2">
    <name type="scientific">Schistosoma japonicum</name>
    <name type="common">Blood fluke</name>
    <dbReference type="NCBI Taxonomy" id="6182"/>
    <lineage>
        <taxon>Eukaryota</taxon>
        <taxon>Metazoa</taxon>
        <taxon>Spiralia</taxon>
        <taxon>Lophotrochozoa</taxon>
        <taxon>Platyhelminthes</taxon>
        <taxon>Trematoda</taxon>
        <taxon>Digenea</taxon>
        <taxon>Strigeidida</taxon>
        <taxon>Schistosomatoidea</taxon>
        <taxon>Schistosomatidae</taxon>
        <taxon>Schistosoma</taxon>
    </lineage>
</organism>